<dbReference type="EMBL" id="CP063130">
    <property type="protein sequence ID" value="QOU18113.1"/>
    <property type="molecule type" value="Genomic_DNA"/>
</dbReference>
<reference evidence="2" key="2">
    <citation type="journal article" name="BMC Genomics">
        <title>New genome assemblies reveal patterns of domestication and adaptation across Brettanomyces (Dekkera) species.</title>
        <authorList>
            <person name="Roach M.J."/>
            <person name="Borneman A.R."/>
        </authorList>
    </citation>
    <scope>NUCLEOTIDE SEQUENCE</scope>
    <source>
        <strain evidence="2">UCD 2041</strain>
    </source>
</reference>
<evidence type="ECO:0000313" key="2">
    <source>
        <dbReference type="EMBL" id="QOU18113.1"/>
    </source>
</evidence>
<evidence type="ECO:0000313" key="3">
    <source>
        <dbReference type="Proteomes" id="UP000663131"/>
    </source>
</evidence>
<evidence type="ECO:0000256" key="1">
    <source>
        <dbReference type="SAM" id="Phobius"/>
    </source>
</evidence>
<organism evidence="2 3">
    <name type="scientific">Dekkera bruxellensis</name>
    <name type="common">Brettanomyces custersii</name>
    <dbReference type="NCBI Taxonomy" id="5007"/>
    <lineage>
        <taxon>Eukaryota</taxon>
        <taxon>Fungi</taxon>
        <taxon>Dikarya</taxon>
        <taxon>Ascomycota</taxon>
        <taxon>Saccharomycotina</taxon>
        <taxon>Pichiomycetes</taxon>
        <taxon>Pichiales</taxon>
        <taxon>Pichiaceae</taxon>
        <taxon>Brettanomyces</taxon>
    </lineage>
</organism>
<dbReference type="OrthoDB" id="8300106at2759"/>
<dbReference type="KEGG" id="bbrx:BRETT_005173"/>
<dbReference type="Proteomes" id="UP000663131">
    <property type="component" value="Chromosome 2"/>
</dbReference>
<reference evidence="2" key="1">
    <citation type="submission" date="2020-10" db="EMBL/GenBank/DDBJ databases">
        <authorList>
            <person name="Palmer J.M."/>
        </authorList>
    </citation>
    <scope>NUCLEOTIDE SEQUENCE</scope>
    <source>
        <strain evidence="2">UCD 2041</strain>
    </source>
</reference>
<dbReference type="RefSeq" id="XP_041134607.1">
    <property type="nucleotide sequence ID" value="XM_041283655.1"/>
</dbReference>
<dbReference type="AlphaFoldDB" id="A0A871QYI2"/>
<name>A0A871QYI2_DEKBR</name>
<protein>
    <submittedName>
        <fullName evidence="2">Uncharacterized protein</fullName>
    </submittedName>
</protein>
<gene>
    <name evidence="2" type="ORF">BRETT_005173</name>
</gene>
<feature type="transmembrane region" description="Helical" evidence="1">
    <location>
        <begin position="83"/>
        <end position="101"/>
    </location>
</feature>
<proteinExistence type="predicted"/>
<accession>A0A871QYI2</accession>
<dbReference type="GeneID" id="64577096"/>
<keyword evidence="1" id="KW-0472">Membrane</keyword>
<feature type="transmembrane region" description="Helical" evidence="1">
    <location>
        <begin position="43"/>
        <end position="63"/>
    </location>
</feature>
<sequence length="110" mass="13010">MCNVQNISEAYLALFQDIDFNNKELQGTYSSFRIRDLNAQKGLLKFIIYKVAIFFIVFNPLYWNFGARLEYNTKTLSKLSFGSKKLAVYLFSLSVFILGLFRDEFYRRPF</sequence>
<keyword evidence="1" id="KW-1133">Transmembrane helix</keyword>
<keyword evidence="1" id="KW-0812">Transmembrane</keyword>